<dbReference type="InterPro" id="IPR002192">
    <property type="entry name" value="PPDK_AMP/ATP-bd"/>
</dbReference>
<evidence type="ECO:0000259" key="3">
    <source>
        <dbReference type="Pfam" id="PF00391"/>
    </source>
</evidence>
<proteinExistence type="inferred from homology"/>
<feature type="transmembrane region" description="Helical" evidence="2">
    <location>
        <begin position="6"/>
        <end position="24"/>
    </location>
</feature>
<evidence type="ECO:0000256" key="1">
    <source>
        <dbReference type="ARBA" id="ARBA00007837"/>
    </source>
</evidence>
<evidence type="ECO:0000313" key="6">
    <source>
        <dbReference type="Proteomes" id="UP001497472"/>
    </source>
</evidence>
<keyword evidence="6" id="KW-1185">Reference proteome</keyword>
<evidence type="ECO:0000313" key="5">
    <source>
        <dbReference type="EMBL" id="CAK1544521.1"/>
    </source>
</evidence>
<evidence type="ECO:0008006" key="7">
    <source>
        <dbReference type="Google" id="ProtNLM"/>
    </source>
</evidence>
<evidence type="ECO:0000256" key="2">
    <source>
        <dbReference type="SAM" id="Phobius"/>
    </source>
</evidence>
<comment type="caution">
    <text evidence="5">The sequence shown here is derived from an EMBL/GenBank/DDBJ whole genome shotgun (WGS) entry which is preliminary data.</text>
</comment>
<dbReference type="Pfam" id="PF00391">
    <property type="entry name" value="PEP-utilizers"/>
    <property type="match status" value="1"/>
</dbReference>
<dbReference type="Pfam" id="PF01326">
    <property type="entry name" value="PPDK_N"/>
    <property type="match status" value="1"/>
</dbReference>
<reference evidence="5 6" key="1">
    <citation type="submission" date="2023-11" db="EMBL/GenBank/DDBJ databases">
        <authorList>
            <person name="Okamura Y."/>
        </authorList>
    </citation>
    <scope>NUCLEOTIDE SEQUENCE [LARGE SCALE GENOMIC DNA]</scope>
</reference>
<name>A0AAV1J7Q0_9NEOP</name>
<comment type="similarity">
    <text evidence="1">Belongs to the PEP-utilizing enzyme family.</text>
</comment>
<feature type="domain" description="Pyruvate phosphate dikinase AMP/ATP-binding" evidence="4">
    <location>
        <begin position="422"/>
        <end position="756"/>
    </location>
</feature>
<keyword evidence="2" id="KW-1133">Transmembrane helix</keyword>
<protein>
    <recommendedName>
        <fullName evidence="7">Phosphoenolpyruvate synthase</fullName>
    </recommendedName>
</protein>
<keyword evidence="2" id="KW-0472">Membrane</keyword>
<dbReference type="Gene3D" id="3.30.470.20">
    <property type="entry name" value="ATP-grasp fold, B domain"/>
    <property type="match status" value="1"/>
</dbReference>
<feature type="domain" description="PEP-utilising enzyme mobile" evidence="3">
    <location>
        <begin position="1231"/>
        <end position="1301"/>
    </location>
</feature>
<sequence>MFSDFFYVLFQVILCACAIVIVVISRKTRTKGWSYPFKLLASRPTVQWWKSKLHLSPLRDTPSNQTNGCDAITIRTTAPDGSAVILYIKKLGGETPLAEVHVFVKLADGNTYKLPDESGTSKTAWEDYSNGWSAGGLKVEILEDQDRCRILYNGLMEADGAIQHVKLNLIWASASRSTRYPEDWNNRLAAETLALEPWRNQTWHDLLNKCGGVRRWSQFGAVQGRFQVFDDNGKVVKSDYLRTRGVKERVMTTKGPRRSLTLTVAANDGTIVNLQGLSYENLSQCISGSTRMPDFSLQNVTSCDLILSEFCETSNELPNTYCISVNVGNRCLKLVLRISDYGSRLLSGTKQEYEIIYRVVFAEINGECATGVLELCYERKDKLASPFSLKLKRHLKWREINNIIEPIAYCVEFEDPIASCVEVAGGKGASLALLSSVQKDEGYQVPPGFTITTKALEKHLEQNPDIKNAIKDIELAGVEYEEAVFKEKCNKAVKLFLTKELSGELRGSILKNLSNLRLKAVAYNLEAEPRFAVRSSAVGEDSEALSAAGQNDTVLGISSDEDVLRSVLKCWASMFAFTSAYYRRQNGQPCLCNGAVAVQLLVEPRVAGVMFTRHPEAGDPSRILITANYGLGESVVSGSVEPDTYIIKRSLHGTLSIANLQLGSKTKRIVTKGTGVDCEYTSDGDRSTACLEEDDVLRIARVGARQDELWGAGRDIEFAISKIKAEYMMYLFYEQDGTIYLLQARPITSLETWTEEELLHELDLPIMSDDELLSFANTGEVLPKPITPLTHDLVYKLLDRGISNLIPDNHDIYSKSVAMTHNRVAVPLYNSIYRRVPKTIDINLRMLEISIHGHKVADDSTLSTALHRREPKITDKLFSILDMIKYLIISKWRMNDTVERVSKMKIDTDTDSVSDMCKYVTEFDEIAYFRNHSITSAASTFTQFIAMSVLLEGKSDFSPEQCNEIGVMLNSGDVLSAEVPQGLERLAQTLEDSGKDEEFKKLDPKVAMSWLETNLPDVFEQATRFLHEHGHRSIMEFELSTKPWALVPEDLMKVLMHVTPNTNVKQPKTMEEVIASLKTPQKPSTRKALRWILPLCQRAVRYRECTKAHLILAIHKIRLAVIHLGHLMVKNWYLPRHDLVFYFRTHELRKYVETRDPALLKKAIQRQNYYGKWCKLKFSELNTGWVDPLKVEGPKISSDGSVKVAGTSVCGGEVVARACVVRDLSEIDTLRKGDILITHATDIGWSPYFPLLSGIVTELGGLISHGAVIAREYGLPCIVGAVDATSLFQTGDHVCLSSTTGVVEKVKVES</sequence>
<gene>
    <name evidence="5" type="ORF">LNINA_LOCUS4257</name>
</gene>
<organism evidence="5 6">
    <name type="scientific">Leptosia nina</name>
    <dbReference type="NCBI Taxonomy" id="320188"/>
    <lineage>
        <taxon>Eukaryota</taxon>
        <taxon>Metazoa</taxon>
        <taxon>Ecdysozoa</taxon>
        <taxon>Arthropoda</taxon>
        <taxon>Hexapoda</taxon>
        <taxon>Insecta</taxon>
        <taxon>Pterygota</taxon>
        <taxon>Neoptera</taxon>
        <taxon>Endopterygota</taxon>
        <taxon>Lepidoptera</taxon>
        <taxon>Glossata</taxon>
        <taxon>Ditrysia</taxon>
        <taxon>Papilionoidea</taxon>
        <taxon>Pieridae</taxon>
        <taxon>Pierinae</taxon>
        <taxon>Leptosia</taxon>
    </lineage>
</organism>
<dbReference type="SUPFAM" id="SSF56059">
    <property type="entry name" value="Glutathione synthetase ATP-binding domain-like"/>
    <property type="match status" value="1"/>
</dbReference>
<dbReference type="Gene3D" id="3.50.30.10">
    <property type="entry name" value="Phosphohistidine domain"/>
    <property type="match status" value="1"/>
</dbReference>
<accession>A0AAV1J7Q0</accession>
<dbReference type="GO" id="GO:0005524">
    <property type="term" value="F:ATP binding"/>
    <property type="evidence" value="ECO:0007669"/>
    <property type="project" value="InterPro"/>
</dbReference>
<dbReference type="PANTHER" id="PTHR43615:SF1">
    <property type="entry name" value="PPDK_N DOMAIN-CONTAINING PROTEIN"/>
    <property type="match status" value="1"/>
</dbReference>
<dbReference type="Proteomes" id="UP001497472">
    <property type="component" value="Unassembled WGS sequence"/>
</dbReference>
<dbReference type="InterPro" id="IPR051549">
    <property type="entry name" value="PEP_Utilizing_Enz"/>
</dbReference>
<evidence type="ECO:0000259" key="4">
    <source>
        <dbReference type="Pfam" id="PF01326"/>
    </source>
</evidence>
<keyword evidence="2" id="KW-0812">Transmembrane</keyword>
<dbReference type="SUPFAM" id="SSF52009">
    <property type="entry name" value="Phosphohistidine domain"/>
    <property type="match status" value="1"/>
</dbReference>
<dbReference type="InterPro" id="IPR013815">
    <property type="entry name" value="ATP_grasp_subdomain_1"/>
</dbReference>
<dbReference type="InterPro" id="IPR008279">
    <property type="entry name" value="PEP-util_enz_mobile_dom"/>
</dbReference>
<dbReference type="EMBL" id="CAVLEF010000005">
    <property type="protein sequence ID" value="CAK1544521.1"/>
    <property type="molecule type" value="Genomic_DNA"/>
</dbReference>
<dbReference type="GO" id="GO:0016301">
    <property type="term" value="F:kinase activity"/>
    <property type="evidence" value="ECO:0007669"/>
    <property type="project" value="InterPro"/>
</dbReference>
<dbReference type="Gene3D" id="3.30.1490.20">
    <property type="entry name" value="ATP-grasp fold, A domain"/>
    <property type="match status" value="1"/>
</dbReference>
<dbReference type="PANTHER" id="PTHR43615">
    <property type="entry name" value="PHOSPHOENOLPYRUVATE SYNTHASE-RELATED"/>
    <property type="match status" value="1"/>
</dbReference>
<dbReference type="InterPro" id="IPR036637">
    <property type="entry name" value="Phosphohistidine_dom_sf"/>
</dbReference>